<accession>A0A8S1EE19</accession>
<dbReference type="InterPro" id="IPR002347">
    <property type="entry name" value="SDR_fam"/>
</dbReference>
<dbReference type="GO" id="GO:0016491">
    <property type="term" value="F:oxidoreductase activity"/>
    <property type="evidence" value="ECO:0007669"/>
    <property type="project" value="UniProtKB-KW"/>
</dbReference>
<dbReference type="Gene3D" id="3.40.50.720">
    <property type="entry name" value="NAD(P)-binding Rossmann-like Domain"/>
    <property type="match status" value="1"/>
</dbReference>
<evidence type="ECO:0000313" key="4">
    <source>
        <dbReference type="Proteomes" id="UP000494206"/>
    </source>
</evidence>
<dbReference type="EMBL" id="CADEPM010000001">
    <property type="protein sequence ID" value="CAB3399045.1"/>
    <property type="molecule type" value="Genomic_DNA"/>
</dbReference>
<evidence type="ECO:0000313" key="3">
    <source>
        <dbReference type="EMBL" id="CAB3399045.1"/>
    </source>
</evidence>
<feature type="transmembrane region" description="Helical" evidence="2">
    <location>
        <begin position="346"/>
        <end position="368"/>
    </location>
</feature>
<dbReference type="Proteomes" id="UP000494206">
    <property type="component" value="Unassembled WGS sequence"/>
</dbReference>
<sequence>MYDYIWVFSSLIIGYFLLRRLILEHIYVEKRGKYVLVTGCDSGFGRLLAMNLLANGVNVFAGCFTKNGIDSLKSSHSTMQKACGKLFTFDLDVTSDESVLKAKSYVKMVLHDEKSELWALVNNAGVFSIFGPDDWCGTKEYTTSLNVNTLGAIRMCHAFVPFLKRSGGRIVTMGSTAGRLHGLYVAPYVTAKFAVEGYMDCLRLELRKYGVSVHILEPGAFKTELLNNEAQKKRIESIWSSLSMETKLEYGEEYKHNFEVAWESGVNFVANRNIQWVVDCYTHAMFAWWPRLRYAPGWDAILLFIPLSVMPTSVQDNVLSLLYAVSPGPALIPSDLSKKTNFIKVLSEYLCTLVQIFIIPVAFLTLSWNSTSNQDSSIITTNHTLITA</sequence>
<keyword evidence="2" id="KW-1133">Transmembrane helix</keyword>
<dbReference type="PRINTS" id="PR00081">
    <property type="entry name" value="GDHRDH"/>
</dbReference>
<evidence type="ECO:0000256" key="1">
    <source>
        <dbReference type="ARBA" id="ARBA00023002"/>
    </source>
</evidence>
<dbReference type="SUPFAM" id="SSF51735">
    <property type="entry name" value="NAD(P)-binding Rossmann-fold domains"/>
    <property type="match status" value="1"/>
</dbReference>
<dbReference type="GO" id="GO:0008202">
    <property type="term" value="P:steroid metabolic process"/>
    <property type="evidence" value="ECO:0007669"/>
    <property type="project" value="TreeGrafter"/>
</dbReference>
<dbReference type="PANTHER" id="PTHR43313:SF1">
    <property type="entry name" value="3BETA-HYDROXYSTEROID DEHYDROGENASE DHS-16"/>
    <property type="match status" value="1"/>
</dbReference>
<organism evidence="3 4">
    <name type="scientific">Caenorhabditis bovis</name>
    <dbReference type="NCBI Taxonomy" id="2654633"/>
    <lineage>
        <taxon>Eukaryota</taxon>
        <taxon>Metazoa</taxon>
        <taxon>Ecdysozoa</taxon>
        <taxon>Nematoda</taxon>
        <taxon>Chromadorea</taxon>
        <taxon>Rhabditida</taxon>
        <taxon>Rhabditina</taxon>
        <taxon>Rhabditomorpha</taxon>
        <taxon>Rhabditoidea</taxon>
        <taxon>Rhabditidae</taxon>
        <taxon>Peloderinae</taxon>
        <taxon>Caenorhabditis</taxon>
    </lineage>
</organism>
<dbReference type="InterPro" id="IPR020904">
    <property type="entry name" value="Sc_DH/Rdtase_CS"/>
</dbReference>
<proteinExistence type="predicted"/>
<dbReference type="InterPro" id="IPR036291">
    <property type="entry name" value="NAD(P)-bd_dom_sf"/>
</dbReference>
<dbReference type="Pfam" id="PF00106">
    <property type="entry name" value="adh_short"/>
    <property type="match status" value="1"/>
</dbReference>
<gene>
    <name evidence="3" type="ORF">CBOVIS_LOCUS2239</name>
</gene>
<dbReference type="OrthoDB" id="2102561at2759"/>
<dbReference type="PROSITE" id="PS00061">
    <property type="entry name" value="ADH_SHORT"/>
    <property type="match status" value="1"/>
</dbReference>
<keyword evidence="2" id="KW-0812">Transmembrane</keyword>
<protein>
    <submittedName>
        <fullName evidence="3">Uncharacterized protein</fullName>
    </submittedName>
</protein>
<dbReference type="AlphaFoldDB" id="A0A8S1EE19"/>
<feature type="transmembrane region" description="Helical" evidence="2">
    <location>
        <begin position="6"/>
        <end position="23"/>
    </location>
</feature>
<reference evidence="3 4" key="1">
    <citation type="submission" date="2020-04" db="EMBL/GenBank/DDBJ databases">
        <authorList>
            <person name="Laetsch R D."/>
            <person name="Stevens L."/>
            <person name="Kumar S."/>
            <person name="Blaxter L. M."/>
        </authorList>
    </citation>
    <scope>NUCLEOTIDE SEQUENCE [LARGE SCALE GENOMIC DNA]</scope>
</reference>
<keyword evidence="2" id="KW-0472">Membrane</keyword>
<name>A0A8S1EE19_9PELO</name>
<keyword evidence="4" id="KW-1185">Reference proteome</keyword>
<dbReference type="PANTHER" id="PTHR43313">
    <property type="entry name" value="SHORT-CHAIN DEHYDROGENASE/REDUCTASE FAMILY 9C"/>
    <property type="match status" value="1"/>
</dbReference>
<comment type="caution">
    <text evidence="3">The sequence shown here is derived from an EMBL/GenBank/DDBJ whole genome shotgun (WGS) entry which is preliminary data.</text>
</comment>
<keyword evidence="1" id="KW-0560">Oxidoreductase</keyword>
<evidence type="ECO:0000256" key="2">
    <source>
        <dbReference type="SAM" id="Phobius"/>
    </source>
</evidence>